<dbReference type="InterPro" id="IPR011010">
    <property type="entry name" value="DNA_brk_join_enz"/>
</dbReference>
<dbReference type="GO" id="GO:0003917">
    <property type="term" value="F:DNA topoisomerase type I (single strand cut, ATP-independent) activity"/>
    <property type="evidence" value="ECO:0007669"/>
    <property type="project" value="InterPro"/>
</dbReference>
<dbReference type="GO" id="GO:0005730">
    <property type="term" value="C:nucleolus"/>
    <property type="evidence" value="ECO:0007669"/>
    <property type="project" value="TreeGrafter"/>
</dbReference>
<evidence type="ECO:0000256" key="1">
    <source>
        <dbReference type="SAM" id="Phobius"/>
    </source>
</evidence>
<sequence>MEICSLLWFVGGFIIRYIYFRYVFLAASSALKDQSDKEKYEKARSLKNYIEGIRQAYTKDFGNKDDDDEADTVGCCTLKVENVEPKPPNILKAWFFSSHKLHYH</sequence>
<dbReference type="InterPro" id="IPR014711">
    <property type="entry name" value="TopoI_cat_a-hlx-sub_euk"/>
</dbReference>
<keyword evidence="1" id="KW-0472">Membrane</keyword>
<organism evidence="3 4">
    <name type="scientific">Ambrosia artemisiifolia</name>
    <name type="common">Common ragweed</name>
    <dbReference type="NCBI Taxonomy" id="4212"/>
    <lineage>
        <taxon>Eukaryota</taxon>
        <taxon>Viridiplantae</taxon>
        <taxon>Streptophyta</taxon>
        <taxon>Embryophyta</taxon>
        <taxon>Tracheophyta</taxon>
        <taxon>Spermatophyta</taxon>
        <taxon>Magnoliopsida</taxon>
        <taxon>eudicotyledons</taxon>
        <taxon>Gunneridae</taxon>
        <taxon>Pentapetalae</taxon>
        <taxon>asterids</taxon>
        <taxon>campanulids</taxon>
        <taxon>Asterales</taxon>
        <taxon>Asteraceae</taxon>
        <taxon>Asteroideae</taxon>
        <taxon>Heliantheae alliance</taxon>
        <taxon>Heliantheae</taxon>
        <taxon>Ambrosia</taxon>
    </lineage>
</organism>
<dbReference type="SUPFAM" id="SSF56349">
    <property type="entry name" value="DNA breaking-rejoining enzymes"/>
    <property type="match status" value="1"/>
</dbReference>
<dbReference type="GO" id="GO:0007059">
    <property type="term" value="P:chromosome segregation"/>
    <property type="evidence" value="ECO:0007669"/>
    <property type="project" value="TreeGrafter"/>
</dbReference>
<keyword evidence="4" id="KW-1185">Reference proteome</keyword>
<dbReference type="Gene3D" id="3.90.15.10">
    <property type="entry name" value="Topoisomerase I, Chain A, domain 3"/>
    <property type="match status" value="2"/>
</dbReference>
<dbReference type="EMBL" id="JAMZMK010000575">
    <property type="protein sequence ID" value="KAI7756120.1"/>
    <property type="molecule type" value="Genomic_DNA"/>
</dbReference>
<dbReference type="GO" id="GO:0006260">
    <property type="term" value="P:DNA replication"/>
    <property type="evidence" value="ECO:0007669"/>
    <property type="project" value="TreeGrafter"/>
</dbReference>
<dbReference type="PANTHER" id="PTHR10290:SF23">
    <property type="entry name" value="DNA TOPOISOMERASE 1 BETA"/>
    <property type="match status" value="1"/>
</dbReference>
<gene>
    <name evidence="3" type="ORF">M8C21_004669</name>
</gene>
<evidence type="ECO:0000313" key="3">
    <source>
        <dbReference type="EMBL" id="KAI7756120.1"/>
    </source>
</evidence>
<dbReference type="InterPro" id="IPR013500">
    <property type="entry name" value="TopoI_cat_euk"/>
</dbReference>
<feature type="transmembrane region" description="Helical" evidence="1">
    <location>
        <begin position="6"/>
        <end position="27"/>
    </location>
</feature>
<dbReference type="GO" id="GO:0006265">
    <property type="term" value="P:DNA topological change"/>
    <property type="evidence" value="ECO:0007669"/>
    <property type="project" value="InterPro"/>
</dbReference>
<evidence type="ECO:0000313" key="4">
    <source>
        <dbReference type="Proteomes" id="UP001206925"/>
    </source>
</evidence>
<dbReference type="Pfam" id="PF01028">
    <property type="entry name" value="Topoisom_I"/>
    <property type="match status" value="1"/>
</dbReference>
<proteinExistence type="predicted"/>
<name>A0AAD5DB08_AMBAR</name>
<dbReference type="Proteomes" id="UP001206925">
    <property type="component" value="Unassembled WGS sequence"/>
</dbReference>
<evidence type="ECO:0000259" key="2">
    <source>
        <dbReference type="Pfam" id="PF01028"/>
    </source>
</evidence>
<dbReference type="InterPro" id="IPR051062">
    <property type="entry name" value="Topoisomerase_IB"/>
</dbReference>
<dbReference type="GO" id="GO:0003677">
    <property type="term" value="F:DNA binding"/>
    <property type="evidence" value="ECO:0007669"/>
    <property type="project" value="InterPro"/>
</dbReference>
<keyword evidence="1" id="KW-1133">Transmembrane helix</keyword>
<reference evidence="3" key="1">
    <citation type="submission" date="2022-06" db="EMBL/GenBank/DDBJ databases">
        <title>Uncovering the hologenomic basis of an extraordinary plant invasion.</title>
        <authorList>
            <person name="Bieker V.C."/>
            <person name="Martin M.D."/>
            <person name="Gilbert T."/>
            <person name="Hodgins K."/>
            <person name="Battlay P."/>
            <person name="Petersen B."/>
            <person name="Wilson J."/>
        </authorList>
    </citation>
    <scope>NUCLEOTIDE SEQUENCE</scope>
    <source>
        <strain evidence="3">AA19_3_7</strain>
        <tissue evidence="3">Leaf</tissue>
    </source>
</reference>
<comment type="caution">
    <text evidence="3">The sequence shown here is derived from an EMBL/GenBank/DDBJ whole genome shotgun (WGS) entry which is preliminary data.</text>
</comment>
<protein>
    <recommendedName>
        <fullName evidence="2">DNA topoisomerase I catalytic core eukaryotic-type domain-containing protein</fullName>
    </recommendedName>
</protein>
<accession>A0AAD5DB08</accession>
<dbReference type="AlphaFoldDB" id="A0AAD5DB08"/>
<keyword evidence="1" id="KW-0812">Transmembrane</keyword>
<dbReference type="PANTHER" id="PTHR10290">
    <property type="entry name" value="DNA TOPOISOMERASE I"/>
    <property type="match status" value="1"/>
</dbReference>
<feature type="domain" description="DNA topoisomerase I catalytic core eukaryotic-type" evidence="2">
    <location>
        <begin position="28"/>
        <end position="65"/>
    </location>
</feature>